<dbReference type="InterPro" id="IPR003607">
    <property type="entry name" value="HD/PDEase_dom"/>
</dbReference>
<dbReference type="Pfam" id="PF01966">
    <property type="entry name" value="HD"/>
    <property type="match status" value="1"/>
</dbReference>
<dbReference type="PANTHER" id="PTHR35795">
    <property type="entry name" value="SLR1885 PROTEIN"/>
    <property type="match status" value="1"/>
</dbReference>
<comment type="catalytic activity">
    <reaction evidence="6">
        <text>P(1),P(4)-bis(5'-adenosyl) tetraphosphate + H2O = 2 ADP + 2 H(+)</text>
        <dbReference type="Rhea" id="RHEA:24252"/>
        <dbReference type="ChEBI" id="CHEBI:15377"/>
        <dbReference type="ChEBI" id="CHEBI:15378"/>
        <dbReference type="ChEBI" id="CHEBI:58141"/>
        <dbReference type="ChEBI" id="CHEBI:456216"/>
        <dbReference type="EC" id="3.6.1.41"/>
    </reaction>
</comment>
<dbReference type="EMBL" id="JAGGLJ010000008">
    <property type="protein sequence ID" value="MBP2025455.1"/>
    <property type="molecule type" value="Genomic_DNA"/>
</dbReference>
<dbReference type="Proteomes" id="UP001519306">
    <property type="component" value="Unassembled WGS sequence"/>
</dbReference>
<accession>A0ABS4KDJ9</accession>
<dbReference type="InterPro" id="IPR005249">
    <property type="entry name" value="YqeK"/>
</dbReference>
<reference evidence="8 9" key="1">
    <citation type="submission" date="2021-03" db="EMBL/GenBank/DDBJ databases">
        <title>Genomic Encyclopedia of Type Strains, Phase IV (KMG-IV): sequencing the most valuable type-strain genomes for metagenomic binning, comparative biology and taxonomic classification.</title>
        <authorList>
            <person name="Goeker M."/>
        </authorList>
    </citation>
    <scope>NUCLEOTIDE SEQUENCE [LARGE SCALE GENOMIC DNA]</scope>
    <source>
        <strain evidence="8 9">DSM 27563</strain>
    </source>
</reference>
<protein>
    <recommendedName>
        <fullName evidence="1">bis(5'-nucleosyl)-tetraphosphatase (symmetrical)</fullName>
        <ecNumber evidence="1">3.6.1.41</ecNumber>
    </recommendedName>
</protein>
<dbReference type="InterPro" id="IPR006675">
    <property type="entry name" value="HDIG_dom"/>
</dbReference>
<dbReference type="CDD" id="cd00077">
    <property type="entry name" value="HDc"/>
    <property type="match status" value="1"/>
</dbReference>
<evidence type="ECO:0000313" key="8">
    <source>
        <dbReference type="EMBL" id="MBP2025455.1"/>
    </source>
</evidence>
<keyword evidence="2" id="KW-0479">Metal-binding</keyword>
<evidence type="ECO:0000256" key="3">
    <source>
        <dbReference type="ARBA" id="ARBA00022741"/>
    </source>
</evidence>
<dbReference type="NCBIfam" id="TIGR00488">
    <property type="entry name" value="bis(5'-nucleosyl)-tetraphosphatase (symmetrical) YqeK"/>
    <property type="match status" value="1"/>
</dbReference>
<evidence type="ECO:0000256" key="5">
    <source>
        <dbReference type="ARBA" id="ARBA00023004"/>
    </source>
</evidence>
<evidence type="ECO:0000259" key="7">
    <source>
        <dbReference type="PROSITE" id="PS51831"/>
    </source>
</evidence>
<dbReference type="SUPFAM" id="SSF109604">
    <property type="entry name" value="HD-domain/PDEase-like"/>
    <property type="match status" value="1"/>
</dbReference>
<gene>
    <name evidence="8" type="ORF">J2Z71_000988</name>
</gene>
<organism evidence="8 9">
    <name type="scientific">Peptoniphilus stercorisuis</name>
    <dbReference type="NCBI Taxonomy" id="1436965"/>
    <lineage>
        <taxon>Bacteria</taxon>
        <taxon>Bacillati</taxon>
        <taxon>Bacillota</taxon>
        <taxon>Tissierellia</taxon>
        <taxon>Tissierellales</taxon>
        <taxon>Peptoniphilaceae</taxon>
        <taxon>Peptoniphilus</taxon>
    </lineage>
</organism>
<name>A0ABS4KDJ9_9FIRM</name>
<keyword evidence="9" id="KW-1185">Reference proteome</keyword>
<dbReference type="InterPro" id="IPR051094">
    <property type="entry name" value="Diverse_Catalytic_Enzymes"/>
</dbReference>
<comment type="caution">
    <text evidence="8">The sequence shown here is derived from an EMBL/GenBank/DDBJ whole genome shotgun (WGS) entry which is preliminary data.</text>
</comment>
<dbReference type="InterPro" id="IPR006674">
    <property type="entry name" value="HD_domain"/>
</dbReference>
<dbReference type="Gene3D" id="1.10.3210.10">
    <property type="entry name" value="Hypothetical protein af1432"/>
    <property type="match status" value="1"/>
</dbReference>
<keyword evidence="5" id="KW-0408">Iron</keyword>
<dbReference type="PROSITE" id="PS51831">
    <property type="entry name" value="HD"/>
    <property type="match status" value="1"/>
</dbReference>
<sequence>MEIITEDIKNEILQRIGEKRYNHTLRVMKTAVELARNFGIDEEKAQIAGYLHDCAKIKNKEELLKEAEIYNLNLTEDMKRAPQIIHGYLGAKIANKRYHIDDIEILSAIESHTTGKDNMSDLDKIIFLADYIEPMRNFDGVEEARKLSKINLDEAMLFSLNNTIEFLCSKDEYIALDTIKARNYILEILK</sequence>
<evidence type="ECO:0000256" key="4">
    <source>
        <dbReference type="ARBA" id="ARBA00022801"/>
    </source>
</evidence>
<evidence type="ECO:0000313" key="9">
    <source>
        <dbReference type="Proteomes" id="UP001519306"/>
    </source>
</evidence>
<evidence type="ECO:0000256" key="6">
    <source>
        <dbReference type="ARBA" id="ARBA00049417"/>
    </source>
</evidence>
<dbReference type="RefSeq" id="WP_210060750.1">
    <property type="nucleotide sequence ID" value="NZ_JAGGLJ010000008.1"/>
</dbReference>
<dbReference type="NCBIfam" id="TIGR00277">
    <property type="entry name" value="HDIG"/>
    <property type="match status" value="1"/>
</dbReference>
<evidence type="ECO:0000256" key="1">
    <source>
        <dbReference type="ARBA" id="ARBA00012506"/>
    </source>
</evidence>
<dbReference type="PANTHER" id="PTHR35795:SF1">
    <property type="entry name" value="BIS(5'-NUCLEOSYL)-TETRAPHOSPHATASE, SYMMETRICAL"/>
    <property type="match status" value="1"/>
</dbReference>
<dbReference type="EC" id="3.6.1.41" evidence="1"/>
<evidence type="ECO:0000256" key="2">
    <source>
        <dbReference type="ARBA" id="ARBA00022723"/>
    </source>
</evidence>
<proteinExistence type="predicted"/>
<feature type="domain" description="HD" evidence="7">
    <location>
        <begin position="20"/>
        <end position="135"/>
    </location>
</feature>
<keyword evidence="3" id="KW-0547">Nucleotide-binding</keyword>
<dbReference type="SMART" id="SM00471">
    <property type="entry name" value="HDc"/>
    <property type="match status" value="1"/>
</dbReference>
<dbReference type="GO" id="GO:0016787">
    <property type="term" value="F:hydrolase activity"/>
    <property type="evidence" value="ECO:0007669"/>
    <property type="project" value="UniProtKB-KW"/>
</dbReference>
<keyword evidence="4 8" id="KW-0378">Hydrolase</keyword>